<evidence type="ECO:0000313" key="4">
    <source>
        <dbReference type="Proteomes" id="UP000199658"/>
    </source>
</evidence>
<comment type="similarity">
    <text evidence="1">Belongs to the class-II fumarase/aspartase family.</text>
</comment>
<dbReference type="EMBL" id="FOYO01000001">
    <property type="protein sequence ID" value="SFR45345.1"/>
    <property type="molecule type" value="Genomic_DNA"/>
</dbReference>
<keyword evidence="4" id="KW-1185">Reference proteome</keyword>
<dbReference type="Pfam" id="PF00206">
    <property type="entry name" value="Lyase_1"/>
    <property type="match status" value="1"/>
</dbReference>
<proteinExistence type="inferred from homology"/>
<dbReference type="PANTHER" id="PTHR43172">
    <property type="entry name" value="ADENYLOSUCCINATE LYASE"/>
    <property type="match status" value="1"/>
</dbReference>
<dbReference type="Gene3D" id="1.20.200.10">
    <property type="entry name" value="Fumarase/aspartase (Central domain)"/>
    <property type="match status" value="1"/>
</dbReference>
<dbReference type="Proteomes" id="UP000199658">
    <property type="component" value="Unassembled WGS sequence"/>
</dbReference>
<dbReference type="PANTHER" id="PTHR43172:SF2">
    <property type="entry name" value="ADENYLOSUCCINATE LYASE C-TERMINAL DOMAIN-CONTAINING PROTEIN"/>
    <property type="match status" value="1"/>
</dbReference>
<reference evidence="4" key="1">
    <citation type="submission" date="2016-10" db="EMBL/GenBank/DDBJ databases">
        <authorList>
            <person name="Varghese N."/>
            <person name="Submissions S."/>
        </authorList>
    </citation>
    <scope>NUCLEOTIDE SEQUENCE [LARGE SCALE GENOMIC DNA]</scope>
    <source>
        <strain evidence="4">DSM 26921</strain>
    </source>
</reference>
<dbReference type="STRING" id="670154.SAMN04488002_1945"/>
<dbReference type="InterPro" id="IPR008948">
    <property type="entry name" value="L-Aspartase-like"/>
</dbReference>
<dbReference type="PRINTS" id="PR00145">
    <property type="entry name" value="ARGSUCLYASE"/>
</dbReference>
<name>A0A1I6GSX4_9RHOB</name>
<dbReference type="InterPro" id="IPR022761">
    <property type="entry name" value="Fumarate_lyase_N"/>
</dbReference>
<organism evidence="3 4">
    <name type="scientific">Litoreibacter janthinus</name>
    <dbReference type="NCBI Taxonomy" id="670154"/>
    <lineage>
        <taxon>Bacteria</taxon>
        <taxon>Pseudomonadati</taxon>
        <taxon>Pseudomonadota</taxon>
        <taxon>Alphaproteobacteria</taxon>
        <taxon>Rhodobacterales</taxon>
        <taxon>Roseobacteraceae</taxon>
        <taxon>Litoreibacter</taxon>
    </lineage>
</organism>
<gene>
    <name evidence="3" type="ORF">SAMN04488002_1945</name>
</gene>
<dbReference type="InterPro" id="IPR000362">
    <property type="entry name" value="Fumarate_lyase_fam"/>
</dbReference>
<dbReference type="RefSeq" id="WP_090215987.1">
    <property type="nucleotide sequence ID" value="NZ_FOYO01000001.1"/>
</dbReference>
<evidence type="ECO:0000256" key="1">
    <source>
        <dbReference type="ARBA" id="ARBA00034772"/>
    </source>
</evidence>
<protein>
    <submittedName>
        <fullName evidence="3">3-carboxy-cis,cis-muconate cycloisomerase</fullName>
    </submittedName>
</protein>
<dbReference type="SUPFAM" id="SSF48557">
    <property type="entry name" value="L-aspartase-like"/>
    <property type="match status" value="1"/>
</dbReference>
<dbReference type="NCBIfam" id="NF004631">
    <property type="entry name" value="PRK05975.1"/>
    <property type="match status" value="1"/>
</dbReference>
<evidence type="ECO:0000259" key="2">
    <source>
        <dbReference type="Pfam" id="PF00206"/>
    </source>
</evidence>
<feature type="domain" description="Fumarate lyase N-terminal" evidence="2">
    <location>
        <begin position="17"/>
        <end position="292"/>
    </location>
</feature>
<dbReference type="GO" id="GO:0016853">
    <property type="term" value="F:isomerase activity"/>
    <property type="evidence" value="ECO:0007669"/>
    <property type="project" value="UniProtKB-KW"/>
</dbReference>
<dbReference type="AlphaFoldDB" id="A0A1I6GSX4"/>
<dbReference type="PRINTS" id="PR00149">
    <property type="entry name" value="FUMRATELYASE"/>
</dbReference>
<dbReference type="OrthoDB" id="9768878at2"/>
<accession>A0A1I6GSX4</accession>
<sequence>MTGPFDHPFLGGLFGDRDAAQIWNPERQITHMLAFEAAYTRALGRVGKLDAVTAEKTAQQIETSEPDMFALNSGTASDGVVVPALVAQLKGAIGGDPASIHEGTTSQDVIDTALALTLRDFNDLLGVKLEELCGAFDRLEVQFGTRTIIGRTRMQAAIPITLAGRLSTWAYPVERHRQRLARLRPAVERLQLGSAAGDRAALAPHADEIARSMADQLGLQNPELVWHAIRDDLADYANLLSLMTGSLGKFGQDICLMAQQGIDEVTLAGGGSSSAMPHKQNPILAELLVTLARFNATQVAGMHHALVHEQERSGSAWALEWMILPQMAQATARSLAAATEICGKITSIGTA</sequence>
<keyword evidence="3" id="KW-0413">Isomerase</keyword>
<evidence type="ECO:0000313" key="3">
    <source>
        <dbReference type="EMBL" id="SFR45345.1"/>
    </source>
</evidence>